<feature type="region of interest" description="Disordered" evidence="1">
    <location>
        <begin position="1"/>
        <end position="44"/>
    </location>
</feature>
<gene>
    <name evidence="2" type="ORF">FFLO_02934</name>
</gene>
<dbReference type="AlphaFoldDB" id="A0A8K0NTM0"/>
<feature type="compositionally biased region" description="Basic and acidic residues" evidence="1">
    <location>
        <begin position="24"/>
        <end position="36"/>
    </location>
</feature>
<name>A0A8K0NTM0_9TREE</name>
<sequence>MTYKNRKLAKQKAEQKRSRKERKHQADKIKVAEKRMGLGSSKSHHSTKEFVERYSLSNNNSTITSVIWNIRLFSISELKERIPYSFRIFNCARPLIYALVAALKDRGRGMGKVLMMAENFFHQDAEFNKDELLETIGMELFGFGVLYEHFKELDSDEDDEVYEFDLDADDLPEGFKQLVQRLRTALDAL</sequence>
<evidence type="ECO:0000313" key="2">
    <source>
        <dbReference type="EMBL" id="KAG7553649.1"/>
    </source>
</evidence>
<accession>A0A8K0NTM0</accession>
<dbReference type="Proteomes" id="UP000812966">
    <property type="component" value="Unassembled WGS sequence"/>
</dbReference>
<dbReference type="EMBL" id="JABELV010000050">
    <property type="protein sequence ID" value="KAG7553649.1"/>
    <property type="molecule type" value="Genomic_DNA"/>
</dbReference>
<organism evidence="2 3">
    <name type="scientific">Filobasidium floriforme</name>
    <dbReference type="NCBI Taxonomy" id="5210"/>
    <lineage>
        <taxon>Eukaryota</taxon>
        <taxon>Fungi</taxon>
        <taxon>Dikarya</taxon>
        <taxon>Basidiomycota</taxon>
        <taxon>Agaricomycotina</taxon>
        <taxon>Tremellomycetes</taxon>
        <taxon>Filobasidiales</taxon>
        <taxon>Filobasidiaceae</taxon>
        <taxon>Filobasidium</taxon>
    </lineage>
</organism>
<keyword evidence="3" id="KW-1185">Reference proteome</keyword>
<feature type="compositionally biased region" description="Basic residues" evidence="1">
    <location>
        <begin position="1"/>
        <end position="10"/>
    </location>
</feature>
<reference evidence="2" key="1">
    <citation type="submission" date="2020-04" db="EMBL/GenBank/DDBJ databases">
        <title>Analysis of mating type loci in Filobasidium floriforme.</title>
        <authorList>
            <person name="Nowrousian M."/>
        </authorList>
    </citation>
    <scope>NUCLEOTIDE SEQUENCE</scope>
    <source>
        <strain evidence="2">CBS 6242</strain>
    </source>
</reference>
<comment type="caution">
    <text evidence="2">The sequence shown here is derived from an EMBL/GenBank/DDBJ whole genome shotgun (WGS) entry which is preliminary data.</text>
</comment>
<proteinExistence type="predicted"/>
<protein>
    <submittedName>
        <fullName evidence="2">Uncharacterized protein</fullName>
    </submittedName>
</protein>
<evidence type="ECO:0000313" key="3">
    <source>
        <dbReference type="Proteomes" id="UP000812966"/>
    </source>
</evidence>
<evidence type="ECO:0000256" key="1">
    <source>
        <dbReference type="SAM" id="MobiDB-lite"/>
    </source>
</evidence>